<sequence>MLFGILNGVSIGLLQLESWNSILLEFYQMTKLAIIPFTVLLETLFPEEAIQKRLNVSSRHQAALTSQETAISSSNSLLLCQEPLGGSIPHQKERLCIQIFFKNILGIYPVPISLLLVFSSSDYIHTHMERVTESNIYP</sequence>
<evidence type="ECO:0000313" key="2">
    <source>
        <dbReference type="Proteomes" id="UP001164929"/>
    </source>
</evidence>
<name>A0AAD6R606_9ROSI</name>
<proteinExistence type="predicted"/>
<keyword evidence="2" id="KW-1185">Reference proteome</keyword>
<protein>
    <submittedName>
        <fullName evidence="1">Uncharacterized protein</fullName>
    </submittedName>
</protein>
<comment type="caution">
    <text evidence="1">The sequence shown here is derived from an EMBL/GenBank/DDBJ whole genome shotgun (WGS) entry which is preliminary data.</text>
</comment>
<organism evidence="1 2">
    <name type="scientific">Populus alba x Populus x berolinensis</name>
    <dbReference type="NCBI Taxonomy" id="444605"/>
    <lineage>
        <taxon>Eukaryota</taxon>
        <taxon>Viridiplantae</taxon>
        <taxon>Streptophyta</taxon>
        <taxon>Embryophyta</taxon>
        <taxon>Tracheophyta</taxon>
        <taxon>Spermatophyta</taxon>
        <taxon>Magnoliopsida</taxon>
        <taxon>eudicotyledons</taxon>
        <taxon>Gunneridae</taxon>
        <taxon>Pentapetalae</taxon>
        <taxon>rosids</taxon>
        <taxon>fabids</taxon>
        <taxon>Malpighiales</taxon>
        <taxon>Salicaceae</taxon>
        <taxon>Saliceae</taxon>
        <taxon>Populus</taxon>
    </lineage>
</organism>
<evidence type="ECO:0000313" key="1">
    <source>
        <dbReference type="EMBL" id="KAJ7002307.1"/>
    </source>
</evidence>
<dbReference type="Proteomes" id="UP001164929">
    <property type="component" value="Chromosome 4"/>
</dbReference>
<dbReference type="AlphaFoldDB" id="A0AAD6R606"/>
<dbReference type="EMBL" id="JAQIZT010000004">
    <property type="protein sequence ID" value="KAJ7002307.1"/>
    <property type="molecule type" value="Genomic_DNA"/>
</dbReference>
<accession>A0AAD6R606</accession>
<reference evidence="1 2" key="1">
    <citation type="journal article" date="2023" name="Mol. Ecol. Resour.">
        <title>Chromosome-level genome assembly of a triploid poplar Populus alba 'Berolinensis'.</title>
        <authorList>
            <person name="Chen S."/>
            <person name="Yu Y."/>
            <person name="Wang X."/>
            <person name="Wang S."/>
            <person name="Zhang T."/>
            <person name="Zhou Y."/>
            <person name="He R."/>
            <person name="Meng N."/>
            <person name="Wang Y."/>
            <person name="Liu W."/>
            <person name="Liu Z."/>
            <person name="Liu J."/>
            <person name="Guo Q."/>
            <person name="Huang H."/>
            <person name="Sederoff R.R."/>
            <person name="Wang G."/>
            <person name="Qu G."/>
            <person name="Chen S."/>
        </authorList>
    </citation>
    <scope>NUCLEOTIDE SEQUENCE [LARGE SCALE GENOMIC DNA]</scope>
    <source>
        <strain evidence="1">SC-2020</strain>
    </source>
</reference>
<gene>
    <name evidence="1" type="ORF">NC653_012382</name>
</gene>